<accession>A0A0J8RGE4</accession>
<dbReference type="EMBL" id="DS016984">
    <property type="protein sequence ID" value="KMU84235.1"/>
    <property type="molecule type" value="Genomic_DNA"/>
</dbReference>
<feature type="compositionally biased region" description="Polar residues" evidence="1">
    <location>
        <begin position="232"/>
        <end position="244"/>
    </location>
</feature>
<proteinExistence type="predicted"/>
<dbReference type="AlphaFoldDB" id="A0A0J8RGE4"/>
<protein>
    <submittedName>
        <fullName evidence="2">Uncharacterized protein</fullName>
    </submittedName>
</protein>
<feature type="region of interest" description="Disordered" evidence="1">
    <location>
        <begin position="229"/>
        <end position="256"/>
    </location>
</feature>
<evidence type="ECO:0000256" key="1">
    <source>
        <dbReference type="SAM" id="MobiDB-lite"/>
    </source>
</evidence>
<organism evidence="2 3">
    <name type="scientific">Coccidioides immitis H538.4</name>
    <dbReference type="NCBI Taxonomy" id="396776"/>
    <lineage>
        <taxon>Eukaryota</taxon>
        <taxon>Fungi</taxon>
        <taxon>Dikarya</taxon>
        <taxon>Ascomycota</taxon>
        <taxon>Pezizomycotina</taxon>
        <taxon>Eurotiomycetes</taxon>
        <taxon>Eurotiomycetidae</taxon>
        <taxon>Onygenales</taxon>
        <taxon>Onygenaceae</taxon>
        <taxon>Coccidioides</taxon>
    </lineage>
</organism>
<gene>
    <name evidence="2" type="ORF">CIHG_02021</name>
</gene>
<name>A0A0J8RGE4_COCIT</name>
<evidence type="ECO:0000313" key="2">
    <source>
        <dbReference type="EMBL" id="KMU84235.1"/>
    </source>
</evidence>
<reference evidence="3" key="1">
    <citation type="journal article" date="2010" name="Genome Res.">
        <title>Population genomic sequencing of Coccidioides fungi reveals recent hybridization and transposon control.</title>
        <authorList>
            <person name="Neafsey D.E."/>
            <person name="Barker B.M."/>
            <person name="Sharpton T.J."/>
            <person name="Stajich J.E."/>
            <person name="Park D.J."/>
            <person name="Whiston E."/>
            <person name="Hung C.-Y."/>
            <person name="McMahan C."/>
            <person name="White J."/>
            <person name="Sykes S."/>
            <person name="Heiman D."/>
            <person name="Young S."/>
            <person name="Zeng Q."/>
            <person name="Abouelleil A."/>
            <person name="Aftuck L."/>
            <person name="Bessette D."/>
            <person name="Brown A."/>
            <person name="FitzGerald M."/>
            <person name="Lui A."/>
            <person name="Macdonald J.P."/>
            <person name="Priest M."/>
            <person name="Orbach M.J."/>
            <person name="Galgiani J.N."/>
            <person name="Kirkland T.N."/>
            <person name="Cole G.T."/>
            <person name="Birren B.W."/>
            <person name="Henn M.R."/>
            <person name="Taylor J.W."/>
            <person name="Rounsley S.D."/>
        </authorList>
    </citation>
    <scope>NUCLEOTIDE SEQUENCE [LARGE SCALE GENOMIC DNA]</scope>
    <source>
        <strain evidence="3">H538.4</strain>
    </source>
</reference>
<dbReference type="VEuPathDB" id="FungiDB:CIHG_02021"/>
<evidence type="ECO:0000313" key="3">
    <source>
        <dbReference type="Proteomes" id="UP000054563"/>
    </source>
</evidence>
<dbReference type="Proteomes" id="UP000054563">
    <property type="component" value="Unassembled WGS sequence"/>
</dbReference>
<sequence>MAVDYTEYWGKVLSLQIRMEVGPRGQRFSFKKEKKLVTTNALAAIRENPVQDGVVFEMKDLRRTPEQANALHPTARMEKLNISPRYKGVPYPTLRDIKTGCYRQPTPLWTRARLTEKNVVFSPKPLGKAAPKGREAGFGLLRTFGDSIVGAKLHIWAWQRLTARQKARDCRETKHQDGHGHGLGERTNPIAPVSELPARQKHLTSRRRMGWRTSGVNVELKLDNQEPWGADSATQATSHHQWWQSGEGRGPRRHRDHGKAINVQEIWAGSLWSIPRCGTRTHWAN</sequence>